<dbReference type="InterPro" id="IPR025295">
    <property type="entry name" value="eCIS_core_dom"/>
</dbReference>
<dbReference type="Pfam" id="PF13699">
    <property type="entry name" value="eCIS_core"/>
    <property type="match status" value="1"/>
</dbReference>
<comment type="caution">
    <text evidence="2">The sequence shown here is derived from an EMBL/GenBank/DDBJ whole genome shotgun (WGS) entry which is preliminary data.</text>
</comment>
<evidence type="ECO:0000259" key="1">
    <source>
        <dbReference type="Pfam" id="PF13699"/>
    </source>
</evidence>
<feature type="domain" description="eCIS core" evidence="1">
    <location>
        <begin position="43"/>
        <end position="115"/>
    </location>
</feature>
<organism evidence="2 3">
    <name type="scientific">Vogesella aquatica</name>
    <dbReference type="NCBI Taxonomy" id="2984206"/>
    <lineage>
        <taxon>Bacteria</taxon>
        <taxon>Pseudomonadati</taxon>
        <taxon>Pseudomonadota</taxon>
        <taxon>Betaproteobacteria</taxon>
        <taxon>Neisseriales</taxon>
        <taxon>Chromobacteriaceae</taxon>
        <taxon>Vogesella</taxon>
    </lineage>
</organism>
<gene>
    <name evidence="2" type="ORF">PQU95_18430</name>
</gene>
<proteinExistence type="predicted"/>
<dbReference type="RefSeq" id="WP_272753353.1">
    <property type="nucleotide sequence ID" value="NZ_JAQQLF010000040.1"/>
</dbReference>
<sequence length="160" mass="17908">MRHLTSKLSGGSFEKGAVSAAYGYLFNQAVHAASDSGRALRADERDFYSKYFASDVLSRARVTEGRVPFWLPSNMDGITLGKHIYFRKDVYIPGEAGSVEILGHELVHVEQYGKGMNIFTYTWDFLKNGYSNNKYEVEAYSRGSRMRAGYCSKNRSAAGC</sequence>
<keyword evidence="3" id="KW-1185">Reference proteome</keyword>
<reference evidence="2 3" key="1">
    <citation type="submission" date="2023-01" db="EMBL/GenBank/DDBJ databases">
        <title>Novel species of the genus Vogesella isolated from rivers.</title>
        <authorList>
            <person name="Lu H."/>
        </authorList>
    </citation>
    <scope>NUCLEOTIDE SEQUENCE [LARGE SCALE GENOMIC DNA]</scope>
    <source>
        <strain evidence="2 3">DC21W</strain>
    </source>
</reference>
<evidence type="ECO:0000313" key="3">
    <source>
        <dbReference type="Proteomes" id="UP001219956"/>
    </source>
</evidence>
<accession>A0ABT5J4Q8</accession>
<protein>
    <submittedName>
        <fullName evidence="2">DUF4157 domain-containing protein</fullName>
    </submittedName>
</protein>
<name>A0ABT5J4Q8_9NEIS</name>
<evidence type="ECO:0000313" key="2">
    <source>
        <dbReference type="EMBL" id="MDC7719179.1"/>
    </source>
</evidence>
<dbReference type="Proteomes" id="UP001219956">
    <property type="component" value="Unassembled WGS sequence"/>
</dbReference>
<dbReference type="EMBL" id="JAQQLF010000040">
    <property type="protein sequence ID" value="MDC7719179.1"/>
    <property type="molecule type" value="Genomic_DNA"/>
</dbReference>